<feature type="binding site" evidence="3">
    <location>
        <position position="62"/>
    </location>
    <ligand>
        <name>Mg(2+)</name>
        <dbReference type="ChEBI" id="CHEBI:18420"/>
        <label>1</label>
    </ligand>
</feature>
<accession>D5V1W0</accession>
<comment type="cofactor">
    <cofactor evidence="3">
        <name>Mg(2+)</name>
        <dbReference type="ChEBI" id="CHEBI:18420"/>
    </cofactor>
    <text evidence="3">Binds 2 magnesium ions per subunit.</text>
</comment>
<organism evidence="4 5">
    <name type="scientific">Arcobacter nitrofigilis (strain ATCC 33309 / DSM 7299 / CCUG 15893 / LMG 7604 / NCTC 12251 / CI)</name>
    <name type="common">Campylobacter nitrofigilis</name>
    <dbReference type="NCBI Taxonomy" id="572480"/>
    <lineage>
        <taxon>Bacteria</taxon>
        <taxon>Pseudomonadati</taxon>
        <taxon>Campylobacterota</taxon>
        <taxon>Epsilonproteobacteria</taxon>
        <taxon>Campylobacterales</taxon>
        <taxon>Arcobacteraceae</taxon>
        <taxon>Arcobacter</taxon>
    </lineage>
</organism>
<keyword evidence="5" id="KW-1185">Reference proteome</keyword>
<dbReference type="InterPro" id="IPR005502">
    <property type="entry name" value="Ribosyl_crysJ1"/>
</dbReference>
<name>D5V1W0_ARCNC</name>
<dbReference type="InterPro" id="IPR036705">
    <property type="entry name" value="Ribosyl_crysJ1_sf"/>
</dbReference>
<dbReference type="InterPro" id="IPR050792">
    <property type="entry name" value="ADP-ribosylglycohydrolase"/>
</dbReference>
<evidence type="ECO:0000256" key="2">
    <source>
        <dbReference type="ARBA" id="ARBA00022801"/>
    </source>
</evidence>
<dbReference type="PANTHER" id="PTHR16222">
    <property type="entry name" value="ADP-RIBOSYLGLYCOHYDROLASE"/>
    <property type="match status" value="1"/>
</dbReference>
<evidence type="ECO:0000256" key="3">
    <source>
        <dbReference type="PIRSR" id="PIRSR605502-1"/>
    </source>
</evidence>
<dbReference type="Gene3D" id="1.10.4080.10">
    <property type="entry name" value="ADP-ribosylation/Crystallin J1"/>
    <property type="match status" value="1"/>
</dbReference>
<dbReference type="Pfam" id="PF03747">
    <property type="entry name" value="ADP_ribosyl_GH"/>
    <property type="match status" value="1"/>
</dbReference>
<sequence length="356" mass="39508">MNLKDRAQGAIVGAFIGDAIALGPHWYYDLDEQHKDYGEWITTYTTPKKGRYHEHEEKGNQSQSGYILKLMIKSLIENKAYNQEDFCKKLDEDLFTKIDGIPTHGPGGYTSQSIREVYRQRVEQKLPWDKVGSRADTTEGIERTLALAVLYALNTKELAKSISHNTFLTQVDDIVGSMTVAYGAVLAQLIQGEKLDKDISTKLMKLVKKGELPFHAVTSDNLKPPKDGAKDPSNIGLFASPDALLSPSFMAQAANDKDIKIEPAWKVSLVYGMPCAIYHMLPACYYLSARFNDDFESAILHALNGGGQNQARSILTGALVGAQVGLKNIPQRFIDGLNEKEEILELAKKLSDIIEE</sequence>
<protein>
    <submittedName>
        <fullName evidence="4">ADP-ribosylation/Crystallin J1</fullName>
    </submittedName>
</protein>
<dbReference type="eggNOG" id="COG1397">
    <property type="taxonomic scope" value="Bacteria"/>
</dbReference>
<dbReference type="SUPFAM" id="SSF101478">
    <property type="entry name" value="ADP-ribosylglycohydrolase"/>
    <property type="match status" value="1"/>
</dbReference>
<dbReference type="Proteomes" id="UP000000939">
    <property type="component" value="Chromosome"/>
</dbReference>
<evidence type="ECO:0000313" key="5">
    <source>
        <dbReference type="Proteomes" id="UP000000939"/>
    </source>
</evidence>
<dbReference type="HOGENOM" id="CLU_046767_0_0_7"/>
<dbReference type="GO" id="GO:0016787">
    <property type="term" value="F:hydrolase activity"/>
    <property type="evidence" value="ECO:0007669"/>
    <property type="project" value="UniProtKB-KW"/>
</dbReference>
<dbReference type="STRING" id="572480.Arnit_1890"/>
<gene>
    <name evidence="4" type="ordered locus">Arnit_1890</name>
</gene>
<proteinExistence type="inferred from homology"/>
<comment type="similarity">
    <text evidence="1">Belongs to the ADP-ribosylglycohydrolase family.</text>
</comment>
<dbReference type="EMBL" id="CP001999">
    <property type="protein sequence ID" value="ADG93544.1"/>
    <property type="molecule type" value="Genomic_DNA"/>
</dbReference>
<dbReference type="GO" id="GO:0046872">
    <property type="term" value="F:metal ion binding"/>
    <property type="evidence" value="ECO:0007669"/>
    <property type="project" value="UniProtKB-KW"/>
</dbReference>
<evidence type="ECO:0000256" key="1">
    <source>
        <dbReference type="ARBA" id="ARBA00010702"/>
    </source>
</evidence>
<dbReference type="AlphaFoldDB" id="D5V1W0"/>
<dbReference type="RefSeq" id="WP_013135689.1">
    <property type="nucleotide sequence ID" value="NC_014166.1"/>
</dbReference>
<reference evidence="4 5" key="1">
    <citation type="journal article" date="2010" name="Stand. Genomic Sci.">
        <title>Complete genome sequence of Arcobacter nitrofigilis type strain (CI).</title>
        <authorList>
            <person name="Pati A."/>
            <person name="Gronow S."/>
            <person name="Lapidus A."/>
            <person name="Copeland A."/>
            <person name="Glavina Del Rio T."/>
            <person name="Nolan M."/>
            <person name="Lucas S."/>
            <person name="Tice H."/>
            <person name="Cheng J.F."/>
            <person name="Han C."/>
            <person name="Chertkov O."/>
            <person name="Bruce D."/>
            <person name="Tapia R."/>
            <person name="Goodwin L."/>
            <person name="Pitluck S."/>
            <person name="Liolios K."/>
            <person name="Ivanova N."/>
            <person name="Mavromatis K."/>
            <person name="Chen A."/>
            <person name="Palaniappan K."/>
            <person name="Land M."/>
            <person name="Hauser L."/>
            <person name="Chang Y.J."/>
            <person name="Jeffries C.D."/>
            <person name="Detter J.C."/>
            <person name="Rohde M."/>
            <person name="Goker M."/>
            <person name="Bristow J."/>
            <person name="Eisen J.A."/>
            <person name="Markowitz V."/>
            <person name="Hugenholtz P."/>
            <person name="Klenk H.P."/>
            <person name="Kyrpides N.C."/>
        </authorList>
    </citation>
    <scope>NUCLEOTIDE SEQUENCE [LARGE SCALE GENOMIC DNA]</scope>
    <source>
        <strain evidence="5">ATCC 33309 / DSM 7299 / CCUG 15893 / LMG 7604 / NCTC 12251 / CI</strain>
    </source>
</reference>
<dbReference type="OrthoDB" id="5297797at2"/>
<dbReference type="KEGG" id="ant:Arnit_1890"/>
<keyword evidence="3" id="KW-0460">Magnesium</keyword>
<keyword evidence="3" id="KW-0479">Metal-binding</keyword>
<evidence type="ECO:0000313" key="4">
    <source>
        <dbReference type="EMBL" id="ADG93544.1"/>
    </source>
</evidence>
<dbReference type="PANTHER" id="PTHR16222:SF24">
    <property type="entry name" value="ADP-RIBOSYLHYDROLASE ARH3"/>
    <property type="match status" value="1"/>
</dbReference>
<keyword evidence="2" id="KW-0378">Hydrolase</keyword>